<sequence>MASDPIAAITNAAKPLPPISNPTFAHHFDDLAEYKVVLLGDGSHGTSEFYSARAEITKRLVREHGFSVIALEADWPDAEVIDRYVRQRPTLATKMGTLESRPQPNAFRRFPTWMWRNREFQDLAHWMRDYNSSLPFEKRAGFYGLDLYSMETSICAVIDYLDHVDPQQAKEARRRYGCLQPWVEEPSMYGMSFLRGGTNCEKRVTKMLQDLLAHRVQYIQHFADGEEFRSSEQNAYLIRDAEQYYKVMLFSSSKSWSLRDTHMVSTLKRVLRDKPPGTKAIVWAHNSHCGDARYTHMGPRSQVNVGQLVREDFGRENVAIVGCDTHTGTVAAADEWDANMRIMKVNPSRRDSWEYLAHCTGISRFVLDLRPEVASPLLRSVLSTERQRLMRFIGVIYRPDTERESHYSRTALENQFDKYVWFETTEAVKALEAVQPSTPLNEAETYPFGL</sequence>
<dbReference type="GO" id="GO:0046677">
    <property type="term" value="P:response to antibiotic"/>
    <property type="evidence" value="ECO:0007669"/>
    <property type="project" value="InterPro"/>
</dbReference>
<name>A0A397G2A9_ASPTH</name>
<dbReference type="Proteomes" id="UP000215305">
    <property type="component" value="Unassembled WGS sequence"/>
</dbReference>
<dbReference type="CDD" id="cd14728">
    <property type="entry name" value="Ere-like"/>
    <property type="match status" value="1"/>
</dbReference>
<dbReference type="SUPFAM" id="SSF159501">
    <property type="entry name" value="EreA/ChaN-like"/>
    <property type="match status" value="1"/>
</dbReference>
<proteinExistence type="predicted"/>
<dbReference type="Gene3D" id="3.40.1660.10">
    <property type="entry name" value="EreA-like (biosynthetic domain)"/>
    <property type="match status" value="1"/>
</dbReference>
<protein>
    <recommendedName>
        <fullName evidence="3">Erythromycin esterase</fullName>
    </recommendedName>
</protein>
<dbReference type="STRING" id="41047.A0A397G2A9"/>
<dbReference type="EMBL" id="NKHU02000301">
    <property type="protein sequence ID" value="RHZ45095.1"/>
    <property type="molecule type" value="Genomic_DNA"/>
</dbReference>
<dbReference type="AlphaFoldDB" id="A0A397G2A9"/>
<dbReference type="OrthoDB" id="413649at2759"/>
<gene>
    <name evidence="1" type="ORF">CDV56_103857</name>
</gene>
<dbReference type="PANTHER" id="PTHR31299">
    <property type="entry name" value="ESTERASE, PUTATIVE (AFU_ORTHOLOGUE AFUA_1G05850)-RELATED"/>
    <property type="match status" value="1"/>
</dbReference>
<keyword evidence="2" id="KW-1185">Reference proteome</keyword>
<comment type="caution">
    <text evidence="1">The sequence shown here is derived from an EMBL/GenBank/DDBJ whole genome shotgun (WGS) entry which is preliminary data.</text>
</comment>
<organism evidence="1 2">
    <name type="scientific">Aspergillus thermomutatus</name>
    <name type="common">Neosartorya pseudofischeri</name>
    <dbReference type="NCBI Taxonomy" id="41047"/>
    <lineage>
        <taxon>Eukaryota</taxon>
        <taxon>Fungi</taxon>
        <taxon>Dikarya</taxon>
        <taxon>Ascomycota</taxon>
        <taxon>Pezizomycotina</taxon>
        <taxon>Eurotiomycetes</taxon>
        <taxon>Eurotiomycetidae</taxon>
        <taxon>Eurotiales</taxon>
        <taxon>Aspergillaceae</taxon>
        <taxon>Aspergillus</taxon>
        <taxon>Aspergillus subgen. Fumigati</taxon>
    </lineage>
</organism>
<dbReference type="Gene3D" id="3.30.1870.10">
    <property type="entry name" value="EreA-like, domain 2"/>
    <property type="match status" value="1"/>
</dbReference>
<dbReference type="GeneID" id="38125831"/>
<dbReference type="VEuPathDB" id="FungiDB:CDV56_103857"/>
<dbReference type="InterPro" id="IPR007815">
    <property type="entry name" value="Emycin_Estase"/>
</dbReference>
<dbReference type="Pfam" id="PF05139">
    <property type="entry name" value="Erythro_esteras"/>
    <property type="match status" value="1"/>
</dbReference>
<dbReference type="PANTHER" id="PTHR31299:SF0">
    <property type="entry name" value="ESTERASE, PUTATIVE (AFU_ORTHOLOGUE AFUA_1G05850)-RELATED"/>
    <property type="match status" value="1"/>
</dbReference>
<accession>A0A397G2A9</accession>
<evidence type="ECO:0000313" key="1">
    <source>
        <dbReference type="EMBL" id="RHZ45095.1"/>
    </source>
</evidence>
<evidence type="ECO:0000313" key="2">
    <source>
        <dbReference type="Proteomes" id="UP000215305"/>
    </source>
</evidence>
<dbReference type="InterPro" id="IPR014622">
    <property type="entry name" value="UCP036794_erythomycin"/>
</dbReference>
<reference evidence="1" key="1">
    <citation type="submission" date="2018-08" db="EMBL/GenBank/DDBJ databases">
        <title>Draft genome sequence of azole-resistant Aspergillus thermomutatus (Neosartorya pseudofischeri) strain HMR AF 39, isolated from a human nasal aspirate.</title>
        <authorList>
            <person name="Parent-Michaud M."/>
            <person name="Dufresne P.J."/>
            <person name="Fournier E."/>
            <person name="Martineau C."/>
            <person name="Moreira S."/>
            <person name="Perkins V."/>
            <person name="De Repentigny L."/>
            <person name="Dufresne S.F."/>
        </authorList>
    </citation>
    <scope>NUCLEOTIDE SEQUENCE [LARGE SCALE GENOMIC DNA]</scope>
    <source>
        <strain evidence="1">HMR AF 39</strain>
    </source>
</reference>
<dbReference type="InterPro" id="IPR052036">
    <property type="entry name" value="Hydrolase/PRTase-associated"/>
</dbReference>
<evidence type="ECO:0008006" key="3">
    <source>
        <dbReference type="Google" id="ProtNLM"/>
    </source>
</evidence>
<dbReference type="PIRSF" id="PIRSF036794">
    <property type="entry name" value="UCP_erythr_ester"/>
    <property type="match status" value="1"/>
</dbReference>
<dbReference type="RefSeq" id="XP_026610588.1">
    <property type="nucleotide sequence ID" value="XM_026757476.1"/>
</dbReference>